<organism evidence="1 2">
    <name type="scientific">Bacillus swezeyi</name>
    <dbReference type="NCBI Taxonomy" id="1925020"/>
    <lineage>
        <taxon>Bacteria</taxon>
        <taxon>Bacillati</taxon>
        <taxon>Bacillota</taxon>
        <taxon>Bacilli</taxon>
        <taxon>Bacillales</taxon>
        <taxon>Bacillaceae</taxon>
        <taxon>Bacillus</taxon>
    </lineage>
</organism>
<dbReference type="EMBL" id="QSND01000002">
    <property type="protein sequence ID" value="KAA6450506.1"/>
    <property type="molecule type" value="Genomic_DNA"/>
</dbReference>
<evidence type="ECO:0000313" key="1">
    <source>
        <dbReference type="EMBL" id="KAA6450506.1"/>
    </source>
</evidence>
<protein>
    <recommendedName>
        <fullName evidence="3">DUF2726 domain-containing protein</fullName>
    </recommendedName>
</protein>
<accession>A0A5M8RTT0</accession>
<dbReference type="Gene3D" id="3.40.960.10">
    <property type="entry name" value="VSR Endonuclease"/>
    <property type="match status" value="1"/>
</dbReference>
<dbReference type="RefSeq" id="WP_148956480.1">
    <property type="nucleotide sequence ID" value="NZ_QSND01000002.1"/>
</dbReference>
<evidence type="ECO:0008006" key="3">
    <source>
        <dbReference type="Google" id="ProtNLM"/>
    </source>
</evidence>
<gene>
    <name evidence="1" type="ORF">DX927_06435</name>
</gene>
<evidence type="ECO:0000313" key="2">
    <source>
        <dbReference type="Proteomes" id="UP000324326"/>
    </source>
</evidence>
<reference evidence="1 2" key="1">
    <citation type="submission" date="2018-08" db="EMBL/GenBank/DDBJ databases">
        <title>Bacillus phenotypic plasticity.</title>
        <authorList>
            <person name="Hurtado E."/>
        </authorList>
    </citation>
    <scope>NUCLEOTIDE SEQUENCE [LARGE SCALE GENOMIC DNA]</scope>
    <source>
        <strain evidence="1 2">427</strain>
    </source>
</reference>
<dbReference type="Proteomes" id="UP000324326">
    <property type="component" value="Unassembled WGS sequence"/>
</dbReference>
<comment type="caution">
    <text evidence="1">The sequence shown here is derived from an EMBL/GenBank/DDBJ whole genome shotgun (WGS) entry which is preliminary data.</text>
</comment>
<sequence>MPKKRTHDEFLAIINERSKGKYIVLGTYKNNVTRVKTLCVDCSSEFQLKPKDFIRKNAGCPSCAKKRVGLSKRLSTDEFSSRFQNLYGSEYSLLSNYTTSRDKVRVRHNACGYEYKSLANNLLTKRCECPRCSISRGENLIEHYLSENNIPFKIQHSFPGCRYKKPLLFDFAIVKGEQVLGLVEFDGRQHYKAIDYFGGIEGLRLTKLRDGIKNDFCKRNGLPLLRIPYWEIDRVEQLLSNFINDMGIPSEAA</sequence>
<dbReference type="AlphaFoldDB" id="A0A5M8RTT0"/>
<proteinExistence type="predicted"/>
<name>A0A5M8RTT0_9BACI</name>